<dbReference type="Proteomes" id="UP000298493">
    <property type="component" value="Unassembled WGS sequence"/>
</dbReference>
<keyword evidence="2" id="KW-0732">Signal</keyword>
<sequence>MAPVRRLVTAFFLSITALTFALPNHTPDAPGVLHRRTPNHTPDAPGVLHQRQPEPIPSAPGLLRARRPSDVPAYRQLAGRQESTITGAAPTATGAAPSTTPAMQVEQLVAGIGFNIMAQKAQVAVVSIMQSLGNAPAVPDANNMLYKVAKDDLLSFMGASMRIRGNNMQLSGVNPQITRGLAQLEEQQVLQMAMANNLTGDATKDGPMLQMLQSGFEGAIQKNMGLQSLATGGSNIPMMTKAAGI</sequence>
<feature type="signal peptide" evidence="2">
    <location>
        <begin position="1"/>
        <end position="21"/>
    </location>
</feature>
<proteinExistence type="predicted"/>
<feature type="region of interest" description="Disordered" evidence="1">
    <location>
        <begin position="36"/>
        <end position="65"/>
    </location>
</feature>
<accession>A0A4Z1P3I3</accession>
<gene>
    <name evidence="3" type="ORF">E6O75_ATG02983</name>
</gene>
<dbReference type="EMBL" id="SNSC02000006">
    <property type="protein sequence ID" value="TID23347.1"/>
    <property type="molecule type" value="Genomic_DNA"/>
</dbReference>
<evidence type="ECO:0000256" key="2">
    <source>
        <dbReference type="SAM" id="SignalP"/>
    </source>
</evidence>
<feature type="chain" id="PRO_5021228274" evidence="2">
    <location>
        <begin position="22"/>
        <end position="245"/>
    </location>
</feature>
<comment type="caution">
    <text evidence="3">The sequence shown here is derived from an EMBL/GenBank/DDBJ whole genome shotgun (WGS) entry which is preliminary data.</text>
</comment>
<reference evidence="3 4" key="1">
    <citation type="submission" date="2019-04" db="EMBL/GenBank/DDBJ databases">
        <title>High contiguity whole genome sequence and gene annotation resource for two Venturia nashicola isolates.</title>
        <authorList>
            <person name="Prokchorchik M."/>
            <person name="Won K."/>
            <person name="Lee Y."/>
            <person name="Choi E.D."/>
            <person name="Segonzac C."/>
            <person name="Sohn K.H."/>
        </authorList>
    </citation>
    <scope>NUCLEOTIDE SEQUENCE [LARGE SCALE GENOMIC DNA]</scope>
    <source>
        <strain evidence="3 4">PRI2</strain>
    </source>
</reference>
<name>A0A4Z1P3I3_9PEZI</name>
<dbReference type="AlphaFoldDB" id="A0A4Z1P3I3"/>
<evidence type="ECO:0000256" key="1">
    <source>
        <dbReference type="SAM" id="MobiDB-lite"/>
    </source>
</evidence>
<organism evidence="3 4">
    <name type="scientific">Venturia nashicola</name>
    <dbReference type="NCBI Taxonomy" id="86259"/>
    <lineage>
        <taxon>Eukaryota</taxon>
        <taxon>Fungi</taxon>
        <taxon>Dikarya</taxon>
        <taxon>Ascomycota</taxon>
        <taxon>Pezizomycotina</taxon>
        <taxon>Dothideomycetes</taxon>
        <taxon>Pleosporomycetidae</taxon>
        <taxon>Venturiales</taxon>
        <taxon>Venturiaceae</taxon>
        <taxon>Venturia</taxon>
    </lineage>
</organism>
<evidence type="ECO:0000313" key="4">
    <source>
        <dbReference type="Proteomes" id="UP000298493"/>
    </source>
</evidence>
<protein>
    <submittedName>
        <fullName evidence="3">Ino eighty subunit 1</fullName>
    </submittedName>
</protein>
<keyword evidence="4" id="KW-1185">Reference proteome</keyword>
<evidence type="ECO:0000313" key="3">
    <source>
        <dbReference type="EMBL" id="TID23347.1"/>
    </source>
</evidence>